<reference evidence="4" key="1">
    <citation type="submission" date="2021-02" db="EMBL/GenBank/DDBJ databases">
        <title>Skermanella TT6 skin isolate.</title>
        <authorList>
            <person name="Lee K."/>
            <person name="Ganzorig M."/>
        </authorList>
    </citation>
    <scope>NUCLEOTIDE SEQUENCE</scope>
    <source>
        <strain evidence="4">TT6</strain>
    </source>
</reference>
<dbReference type="PANTHER" id="PTHR35936">
    <property type="entry name" value="MEMBRANE-BOUND LYTIC MUREIN TRANSGLYCOSYLASE F"/>
    <property type="match status" value="1"/>
</dbReference>
<evidence type="ECO:0000313" key="5">
    <source>
        <dbReference type="Proteomes" id="UP000595197"/>
    </source>
</evidence>
<keyword evidence="5" id="KW-1185">Reference proteome</keyword>
<evidence type="ECO:0000256" key="2">
    <source>
        <dbReference type="SAM" id="SignalP"/>
    </source>
</evidence>
<feature type="chain" id="PRO_5046012454" evidence="2">
    <location>
        <begin position="38"/>
        <end position="292"/>
    </location>
</feature>
<keyword evidence="4" id="KW-0614">Plasmid</keyword>
<dbReference type="InterPro" id="IPR001638">
    <property type="entry name" value="Solute-binding_3/MltF_N"/>
</dbReference>
<dbReference type="Proteomes" id="UP000595197">
    <property type="component" value="Plasmid pTT6-1"/>
</dbReference>
<evidence type="ECO:0000256" key="1">
    <source>
        <dbReference type="ARBA" id="ARBA00022729"/>
    </source>
</evidence>
<feature type="domain" description="Solute-binding protein family 3/N-terminal" evidence="3">
    <location>
        <begin position="48"/>
        <end position="279"/>
    </location>
</feature>
<keyword evidence="1 2" id="KW-0732">Signal</keyword>
<evidence type="ECO:0000259" key="3">
    <source>
        <dbReference type="SMART" id="SM00062"/>
    </source>
</evidence>
<proteinExistence type="predicted"/>
<dbReference type="Pfam" id="PF00497">
    <property type="entry name" value="SBP_bac_3"/>
    <property type="match status" value="1"/>
</dbReference>
<name>A0ABX7BFB3_9PROT</name>
<evidence type="ECO:0000313" key="4">
    <source>
        <dbReference type="EMBL" id="QQP93086.1"/>
    </source>
</evidence>
<protein>
    <submittedName>
        <fullName evidence="4">Transporter substrate-binding domain-containing protein</fullName>
    </submittedName>
</protein>
<dbReference type="EMBL" id="CP067421">
    <property type="protein sequence ID" value="QQP93086.1"/>
    <property type="molecule type" value="Genomic_DNA"/>
</dbReference>
<accession>A0ABX7BFB3</accession>
<organism evidence="4 5">
    <name type="scientific">Skermanella cutis</name>
    <dbReference type="NCBI Taxonomy" id="2775420"/>
    <lineage>
        <taxon>Bacteria</taxon>
        <taxon>Pseudomonadati</taxon>
        <taxon>Pseudomonadota</taxon>
        <taxon>Alphaproteobacteria</taxon>
        <taxon>Rhodospirillales</taxon>
        <taxon>Azospirillaceae</taxon>
        <taxon>Skermanella</taxon>
    </lineage>
</organism>
<dbReference type="SUPFAM" id="SSF53850">
    <property type="entry name" value="Periplasmic binding protein-like II"/>
    <property type="match status" value="1"/>
</dbReference>
<dbReference type="SMART" id="SM00062">
    <property type="entry name" value="PBPb"/>
    <property type="match status" value="1"/>
</dbReference>
<dbReference type="PANTHER" id="PTHR35936:SF19">
    <property type="entry name" value="AMINO-ACID-BINDING PROTEIN YXEM-RELATED"/>
    <property type="match status" value="1"/>
</dbReference>
<gene>
    <name evidence="4" type="ORF">IGS68_28410</name>
</gene>
<dbReference type="Gene3D" id="3.40.190.10">
    <property type="entry name" value="Periplasmic binding protein-like II"/>
    <property type="match status" value="2"/>
</dbReference>
<feature type="signal peptide" evidence="2">
    <location>
        <begin position="1"/>
        <end position="37"/>
    </location>
</feature>
<sequence length="292" mass="30950">MPHPAQESALPLSQFVRLLKTAAVVFAAGAASSPAFADQLDDIRKKQEIVIGTEAQFPPFEYLEDGKIVGYASDLLQLVAADLPGVRLNQLDVPWPAILPGLSAGKFDFVVTSVTVTRERAEQYAFTVPIAEATVALVKRKGDTSITKPEDIAGKAVGSQTASAQLKALQAFDEKLRGAGAGVDGITEYVSFDEAYADLAAGRIDAVSQALSNLAPLVKARGDMFEIVGPTIGPKTYYAWAGRKDPASASLVKLFSDGIAKANASGKMAELQMKWFGFTMEVPADAVPEPTM</sequence>
<geneLocation type="plasmid" evidence="4 5">
    <name>pTT6-1</name>
</geneLocation>